<keyword evidence="3" id="KW-1185">Reference proteome</keyword>
<dbReference type="Proteomes" id="UP000250235">
    <property type="component" value="Unassembled WGS sequence"/>
</dbReference>
<evidence type="ECO:0000313" key="2">
    <source>
        <dbReference type="EMBL" id="KZV17396.1"/>
    </source>
</evidence>
<gene>
    <name evidence="2" type="ORF">F511_43031</name>
</gene>
<reference evidence="2 3" key="1">
    <citation type="journal article" date="2015" name="Proc. Natl. Acad. Sci. U.S.A.">
        <title>The resurrection genome of Boea hygrometrica: A blueprint for survival of dehydration.</title>
        <authorList>
            <person name="Xiao L."/>
            <person name="Yang G."/>
            <person name="Zhang L."/>
            <person name="Yang X."/>
            <person name="Zhao S."/>
            <person name="Ji Z."/>
            <person name="Zhou Q."/>
            <person name="Hu M."/>
            <person name="Wang Y."/>
            <person name="Chen M."/>
            <person name="Xu Y."/>
            <person name="Jin H."/>
            <person name="Xiao X."/>
            <person name="Hu G."/>
            <person name="Bao F."/>
            <person name="Hu Y."/>
            <person name="Wan P."/>
            <person name="Li L."/>
            <person name="Deng X."/>
            <person name="Kuang T."/>
            <person name="Xiang C."/>
            <person name="Zhu J.K."/>
            <person name="Oliver M.J."/>
            <person name="He Y."/>
        </authorList>
    </citation>
    <scope>NUCLEOTIDE SEQUENCE [LARGE SCALE GENOMIC DNA]</scope>
    <source>
        <strain evidence="3">cv. XS01</strain>
    </source>
</reference>
<dbReference type="AlphaFoldDB" id="A0A2Z7A7D2"/>
<feature type="region of interest" description="Disordered" evidence="1">
    <location>
        <begin position="166"/>
        <end position="207"/>
    </location>
</feature>
<sequence>MSAFFFVNAMQVDFESVLAMEHTGMAKMFKYLEDTRLKVFLEASGSVYEAAVVEFFANEKVIAGMIVSFVGNRKLALTKDVFAETFGLPTEGLAPNKNNEMKMEYLLLHDIVAKPLCAKAGSFDVVTSEKFDLMVAISDGFKVNWAQVLNNKSVHTYIKKNLNAVPTGESSKETKDTASGTAGGQSQMTKTVEKGVETAVGKNKKKTEKVVPAVKKMKVVVSKRVEAGAKMLQRGPRLRPAQTWIRAHCLG</sequence>
<evidence type="ECO:0000256" key="1">
    <source>
        <dbReference type="SAM" id="MobiDB-lite"/>
    </source>
</evidence>
<protein>
    <submittedName>
        <fullName evidence="2">Uncharacterized protein</fullName>
    </submittedName>
</protein>
<accession>A0A2Z7A7D2</accession>
<organism evidence="2 3">
    <name type="scientific">Dorcoceras hygrometricum</name>
    <dbReference type="NCBI Taxonomy" id="472368"/>
    <lineage>
        <taxon>Eukaryota</taxon>
        <taxon>Viridiplantae</taxon>
        <taxon>Streptophyta</taxon>
        <taxon>Embryophyta</taxon>
        <taxon>Tracheophyta</taxon>
        <taxon>Spermatophyta</taxon>
        <taxon>Magnoliopsida</taxon>
        <taxon>eudicotyledons</taxon>
        <taxon>Gunneridae</taxon>
        <taxon>Pentapetalae</taxon>
        <taxon>asterids</taxon>
        <taxon>lamiids</taxon>
        <taxon>Lamiales</taxon>
        <taxon>Gesneriaceae</taxon>
        <taxon>Didymocarpoideae</taxon>
        <taxon>Trichosporeae</taxon>
        <taxon>Loxocarpinae</taxon>
        <taxon>Dorcoceras</taxon>
    </lineage>
</organism>
<dbReference type="EMBL" id="KV018405">
    <property type="protein sequence ID" value="KZV17396.1"/>
    <property type="molecule type" value="Genomic_DNA"/>
</dbReference>
<evidence type="ECO:0000313" key="3">
    <source>
        <dbReference type="Proteomes" id="UP000250235"/>
    </source>
</evidence>
<dbReference type="OrthoDB" id="1751168at2759"/>
<proteinExistence type="predicted"/>
<name>A0A2Z7A7D2_9LAMI</name>
<feature type="compositionally biased region" description="Polar residues" evidence="1">
    <location>
        <begin position="177"/>
        <end position="190"/>
    </location>
</feature>